<feature type="region of interest" description="Disordered" evidence="1">
    <location>
        <begin position="1"/>
        <end position="33"/>
    </location>
</feature>
<dbReference type="KEGG" id="ota:OT_ostta10g03160"/>
<reference evidence="2 3" key="2">
    <citation type="journal article" date="2014" name="BMC Genomics">
        <title>An improved genome of the model marine alga Ostreococcus tauri unfolds by assessing Illumina de novo assemblies.</title>
        <authorList>
            <person name="Blanc-Mathieu R."/>
            <person name="Verhelst B."/>
            <person name="Derelle E."/>
            <person name="Rombauts S."/>
            <person name="Bouget F.Y."/>
            <person name="Carre I."/>
            <person name="Chateau A."/>
            <person name="Eyre-Walker A."/>
            <person name="Grimsley N."/>
            <person name="Moreau H."/>
            <person name="Piegu B."/>
            <person name="Rivals E."/>
            <person name="Schackwitz W."/>
            <person name="Van de Peer Y."/>
            <person name="Piganeau G."/>
        </authorList>
    </citation>
    <scope>NUCLEOTIDE SEQUENCE [LARGE SCALE GENOMIC DNA]</scope>
    <source>
        <strain evidence="3">OTTH 0595 / CCAP 157/2 / RCC745</strain>
    </source>
</reference>
<evidence type="ECO:0000313" key="2">
    <source>
        <dbReference type="EMBL" id="CEF99475.1"/>
    </source>
</evidence>
<dbReference type="AlphaFoldDB" id="A0A090M5F9"/>
<protein>
    <submittedName>
        <fullName evidence="2">Unnamed product</fullName>
    </submittedName>
</protein>
<comment type="caution">
    <text evidence="2">The sequence shown here is derived from an EMBL/GenBank/DDBJ whole genome shotgun (WGS) entry which is preliminary data.</text>
</comment>
<dbReference type="CDD" id="cd11717">
    <property type="entry name" value="THUMP_THUMPD1_like"/>
    <property type="match status" value="1"/>
</dbReference>
<evidence type="ECO:0000313" key="3">
    <source>
        <dbReference type="Proteomes" id="UP000009170"/>
    </source>
</evidence>
<dbReference type="EMBL" id="CAID01000010">
    <property type="protein sequence ID" value="CEF99475.1"/>
    <property type="molecule type" value="Genomic_DNA"/>
</dbReference>
<dbReference type="InParanoid" id="A0A090M5F9"/>
<dbReference type="Proteomes" id="UP000009170">
    <property type="component" value="Unassembled WGS sequence"/>
</dbReference>
<dbReference type="OrthoDB" id="10420606at2759"/>
<reference evidence="3" key="1">
    <citation type="journal article" date="2006" name="Proc. Natl. Acad. Sci. U.S.A.">
        <title>Genome analysis of the smallest free-living eukaryote Ostreococcus tauri unveils many unique features.</title>
        <authorList>
            <person name="Derelle E."/>
            <person name="Ferraz C."/>
            <person name="Rombauts S."/>
            <person name="Rouze P."/>
            <person name="Worden A.Z."/>
            <person name="Robbens S."/>
            <person name="Partensky F."/>
            <person name="Degroeve S."/>
            <person name="Echeynie S."/>
            <person name="Cooke R."/>
            <person name="Saeys Y."/>
            <person name="Wuyts J."/>
            <person name="Jabbari K."/>
            <person name="Bowler C."/>
            <person name="Panaud O."/>
            <person name="Piegu B."/>
            <person name="Ball S.G."/>
            <person name="Ral J.-P."/>
            <person name="Bouget F.-Y."/>
            <person name="Piganeau G."/>
            <person name="De Baets B."/>
            <person name="Picard A."/>
            <person name="Delseny M."/>
            <person name="Demaille J."/>
            <person name="Van de Peer Y."/>
            <person name="Moreau H."/>
        </authorList>
    </citation>
    <scope>NUCLEOTIDE SEQUENCE [LARGE SCALE GENOMIC DNA]</scope>
    <source>
        <strain evidence="3">OTTH 0595 / CCAP 157/2 / RCC745</strain>
    </source>
</reference>
<accession>A0A090M5F9</accession>
<organism evidence="2 3">
    <name type="scientific">Ostreococcus tauri</name>
    <name type="common">Marine green alga</name>
    <dbReference type="NCBI Taxonomy" id="70448"/>
    <lineage>
        <taxon>Eukaryota</taxon>
        <taxon>Viridiplantae</taxon>
        <taxon>Chlorophyta</taxon>
        <taxon>Mamiellophyceae</taxon>
        <taxon>Mamiellales</taxon>
        <taxon>Bathycoccaceae</taxon>
        <taxon>Ostreococcus</taxon>
    </lineage>
</organism>
<name>A0A090M5F9_OSTTA</name>
<proteinExistence type="predicted"/>
<dbReference type="SUPFAM" id="SSF143437">
    <property type="entry name" value="THUMP domain-like"/>
    <property type="match status" value="1"/>
</dbReference>
<dbReference type="GO" id="GO:0003723">
    <property type="term" value="F:RNA binding"/>
    <property type="evidence" value="ECO:0007669"/>
    <property type="project" value="InterPro"/>
</dbReference>
<dbReference type="InterPro" id="IPR040183">
    <property type="entry name" value="THUMPD1-like"/>
</dbReference>
<gene>
    <name evidence="2" type="ORF">OT_ostta10g03160</name>
</gene>
<sequence>MSQQQPPQSQSQHDDPDSQPMDSQPTSVAMPAAPSWLGGAAGVGFLVTRIGSSDAKVAAADAAKLLLAAKDPWLKYSKEKNAYEDVVAVEIPDADNCALVSLTPARHETDVSRLGTWIMEQLSSGADWTKAEGVRPTHVSRMIPVEGTCDELDLISLAANVVPKHLETIRREGLRSATYEVIYEEHKPSLHLLPSVVNAAIGECLPDGYVVDLKSPSHSVLCLVQGNTCFLSVVHNYRDIAKHFAVHKALSAAAA</sequence>
<dbReference type="GO" id="GO:0006400">
    <property type="term" value="P:tRNA modification"/>
    <property type="evidence" value="ECO:0007669"/>
    <property type="project" value="InterPro"/>
</dbReference>
<feature type="compositionally biased region" description="Low complexity" evidence="1">
    <location>
        <begin position="1"/>
        <end position="11"/>
    </location>
</feature>
<evidence type="ECO:0000256" key="1">
    <source>
        <dbReference type="SAM" id="MobiDB-lite"/>
    </source>
</evidence>
<keyword evidence="3" id="KW-1185">Reference proteome</keyword>
<dbReference type="GeneID" id="9832092"/>
<dbReference type="RefSeq" id="XP_003081758.2">
    <property type="nucleotide sequence ID" value="XM_003081710.2"/>
</dbReference>